<feature type="domain" description="Sigma-54 factor interaction" evidence="5">
    <location>
        <begin position="237"/>
        <end position="466"/>
    </location>
</feature>
<evidence type="ECO:0000313" key="6">
    <source>
        <dbReference type="EMBL" id="PWE13502.1"/>
    </source>
</evidence>
<dbReference type="AlphaFoldDB" id="A0A2U2BHN4"/>
<dbReference type="GO" id="GO:0005524">
    <property type="term" value="F:ATP binding"/>
    <property type="evidence" value="ECO:0007669"/>
    <property type="project" value="UniProtKB-KW"/>
</dbReference>
<keyword evidence="4" id="KW-0804">Transcription</keyword>
<dbReference type="InterPro" id="IPR003593">
    <property type="entry name" value="AAA+_ATPase"/>
</dbReference>
<dbReference type="Gene3D" id="3.30.1380.20">
    <property type="entry name" value="Trafficking protein particle complex subunit 3"/>
    <property type="match status" value="1"/>
</dbReference>
<dbReference type="Pfam" id="PF25601">
    <property type="entry name" value="AAA_lid_14"/>
    <property type="match status" value="1"/>
</dbReference>
<dbReference type="InterPro" id="IPR002078">
    <property type="entry name" value="Sigma_54_int"/>
</dbReference>
<reference evidence="6 8" key="2">
    <citation type="submission" date="2018-05" db="EMBL/GenBank/DDBJ databases">
        <authorList>
            <person name="Lanie J.A."/>
            <person name="Ng W.-L."/>
            <person name="Kazmierczak K.M."/>
            <person name="Andrzejewski T.M."/>
            <person name="Davidsen T.M."/>
            <person name="Wayne K.J."/>
            <person name="Tettelin H."/>
            <person name="Glass J.I."/>
            <person name="Rusch D."/>
            <person name="Podicherti R."/>
            <person name="Tsui H.-C.T."/>
            <person name="Winkler M.E."/>
        </authorList>
    </citation>
    <scope>NUCLEOTIDE SEQUENCE [LARGE SCALE GENOMIC DNA]</scope>
    <source>
        <strain evidence="6 8">YBY</strain>
    </source>
</reference>
<dbReference type="Pfam" id="PF02830">
    <property type="entry name" value="V4R"/>
    <property type="match status" value="1"/>
</dbReference>
<dbReference type="InterPro" id="IPR010523">
    <property type="entry name" value="XylR_N"/>
</dbReference>
<evidence type="ECO:0000313" key="9">
    <source>
        <dbReference type="Proteomes" id="UP001211866"/>
    </source>
</evidence>
<dbReference type="PRINTS" id="PR01590">
    <property type="entry name" value="HTHFIS"/>
</dbReference>
<evidence type="ECO:0000313" key="7">
    <source>
        <dbReference type="EMBL" id="WBM40069.1"/>
    </source>
</evidence>
<dbReference type="SUPFAM" id="SSF46689">
    <property type="entry name" value="Homeodomain-like"/>
    <property type="match status" value="1"/>
</dbReference>
<keyword evidence="9" id="KW-1185">Reference proteome</keyword>
<keyword evidence="3" id="KW-0805">Transcription regulation</keyword>
<reference evidence="6 8" key="1">
    <citation type="submission" date="2018-05" db="EMBL/GenBank/DDBJ databases">
        <title>Genome Sequence of an Efficient Indole-Degrading Bacterium, Alcaligenes sp.YBY.</title>
        <authorList>
            <person name="Yang B."/>
        </authorList>
    </citation>
    <scope>NUCLEOTIDE SEQUENCE [LARGE SCALE GENOMIC DNA]</scope>
    <source>
        <strain evidence="6 8">YBY</strain>
    </source>
</reference>
<dbReference type="FunFam" id="3.40.50.300:FF:000006">
    <property type="entry name" value="DNA-binding transcriptional regulator NtrC"/>
    <property type="match status" value="1"/>
</dbReference>
<accession>A0A2U2BHN4</accession>
<dbReference type="Gene3D" id="1.10.10.60">
    <property type="entry name" value="Homeodomain-like"/>
    <property type="match status" value="1"/>
</dbReference>
<evidence type="ECO:0000256" key="2">
    <source>
        <dbReference type="ARBA" id="ARBA00022840"/>
    </source>
</evidence>
<dbReference type="Pfam" id="PF02954">
    <property type="entry name" value="HTH_8"/>
    <property type="match status" value="1"/>
</dbReference>
<reference evidence="7 9" key="3">
    <citation type="submission" date="2022-05" db="EMBL/GenBank/DDBJ databases">
        <title>Complete sequence of strain NY11312.</title>
        <authorList>
            <person name="Zhou D."/>
        </authorList>
    </citation>
    <scope>NUCLEOTIDE SEQUENCE [LARGE SCALE GENOMIC DNA]</scope>
    <source>
        <strain evidence="7 9">NY11312</strain>
    </source>
</reference>
<dbReference type="GO" id="GO:0006355">
    <property type="term" value="P:regulation of DNA-templated transcription"/>
    <property type="evidence" value="ECO:0007669"/>
    <property type="project" value="InterPro"/>
</dbReference>
<dbReference type="SUPFAM" id="SSF111126">
    <property type="entry name" value="Ligand-binding domain in the NO signalling and Golgi transport"/>
    <property type="match status" value="1"/>
</dbReference>
<dbReference type="EMBL" id="QEXO01000004">
    <property type="protein sequence ID" value="PWE13502.1"/>
    <property type="molecule type" value="Genomic_DNA"/>
</dbReference>
<name>A0A2U2BHN4_ALCFA</name>
<dbReference type="Gene3D" id="3.40.50.300">
    <property type="entry name" value="P-loop containing nucleotide triphosphate hydrolases"/>
    <property type="match status" value="1"/>
</dbReference>
<dbReference type="Gene3D" id="1.10.8.60">
    <property type="match status" value="1"/>
</dbReference>
<keyword evidence="1" id="KW-0547">Nucleotide-binding</keyword>
<evidence type="ECO:0000256" key="4">
    <source>
        <dbReference type="ARBA" id="ARBA00023163"/>
    </source>
</evidence>
<dbReference type="PANTHER" id="PTHR32071:SF57">
    <property type="entry name" value="C4-DICARBOXYLATE TRANSPORT TRANSCRIPTIONAL REGULATORY PROTEIN DCTD"/>
    <property type="match status" value="1"/>
</dbReference>
<dbReference type="SMART" id="SM00989">
    <property type="entry name" value="V4R"/>
    <property type="match status" value="1"/>
</dbReference>
<dbReference type="GO" id="GO:0043565">
    <property type="term" value="F:sequence-specific DNA binding"/>
    <property type="evidence" value="ECO:0007669"/>
    <property type="project" value="InterPro"/>
</dbReference>
<sequence>MGATELTLPLSQDLIDAIRFDAREGKIWFGEQRMLLLHASGFGQLRKELIASLGSERAKYFLMRFGYHAGMKDAEVSQKVRPDLSLKETFLAGPQMHTIRGMVKVVPTSLTFDRDAGQYYGEFDWFDSYEVSNHQKEHGQSSEPVCWSLLGYASGYTSFYMGKSIIYKETQCGAMGHSHCKIVGKPAEEWEADDPEIDRFMLPDPVQDELFALRCELVKLREQEFKHSSANFTLPNSIGQSAAYQAACHLLEKAAQSKVSVLLLGETGVGKEAFARGLHAASDRADQPFIAVNCASIPPELIESELFGVEKGAYTGAHKSRPGRFERAQSGTIFLDEIVELSPRSQAALLRVLQEQELERVGDENIRHIDVRVVAATNEDLAEAVQKGTFRADLYYRLNVFPIHIPPLRERKEDIPLLTEYFLNKYSSMYKKHVLGVSDRSRELLMQYDWPGNIREFENMIERGVILTEHNHEIETHHLFPQQKSALQYLSSLNTQGFMAKEPCFSANQTQYLEHLLETPFNLDDLEEQIIQLTLKKTNGNISEAARRLGLTRPALAYRLKKVAMPT</sequence>
<dbReference type="CDD" id="cd00009">
    <property type="entry name" value="AAA"/>
    <property type="match status" value="1"/>
</dbReference>
<dbReference type="InterPro" id="IPR027417">
    <property type="entry name" value="P-loop_NTPase"/>
</dbReference>
<protein>
    <submittedName>
        <fullName evidence="7">Sigma 54-interacting transcriptional regulator</fullName>
    </submittedName>
    <submittedName>
        <fullName evidence="6">Sigma-54-dependent Fis family transcriptional regulator</fullName>
    </submittedName>
</protein>
<evidence type="ECO:0000259" key="5">
    <source>
        <dbReference type="PROSITE" id="PS50045"/>
    </source>
</evidence>
<dbReference type="SUPFAM" id="SSF52540">
    <property type="entry name" value="P-loop containing nucleoside triphosphate hydrolases"/>
    <property type="match status" value="1"/>
</dbReference>
<dbReference type="InterPro" id="IPR009057">
    <property type="entry name" value="Homeodomain-like_sf"/>
</dbReference>
<evidence type="ECO:0000313" key="8">
    <source>
        <dbReference type="Proteomes" id="UP000245216"/>
    </source>
</evidence>
<dbReference type="Proteomes" id="UP001211866">
    <property type="component" value="Chromosome"/>
</dbReference>
<proteinExistence type="predicted"/>
<dbReference type="InterPro" id="IPR024096">
    <property type="entry name" value="NO_sig/Golgi_transp_ligand-bd"/>
</dbReference>
<organism evidence="6 8">
    <name type="scientific">Alcaligenes faecalis</name>
    <dbReference type="NCBI Taxonomy" id="511"/>
    <lineage>
        <taxon>Bacteria</taxon>
        <taxon>Pseudomonadati</taxon>
        <taxon>Pseudomonadota</taxon>
        <taxon>Betaproteobacteria</taxon>
        <taxon>Burkholderiales</taxon>
        <taxon>Alcaligenaceae</taxon>
        <taxon>Alcaligenes</taxon>
    </lineage>
</organism>
<dbReference type="SMART" id="SM00382">
    <property type="entry name" value="AAA"/>
    <property type="match status" value="1"/>
</dbReference>
<dbReference type="EMBL" id="CP096916">
    <property type="protein sequence ID" value="WBM40069.1"/>
    <property type="molecule type" value="Genomic_DNA"/>
</dbReference>
<gene>
    <name evidence="6" type="ORF">DF183_17035</name>
    <name evidence="7" type="ORF">M2J83_09730</name>
</gene>
<evidence type="ECO:0000256" key="1">
    <source>
        <dbReference type="ARBA" id="ARBA00022741"/>
    </source>
</evidence>
<dbReference type="PANTHER" id="PTHR32071">
    <property type="entry name" value="TRANSCRIPTIONAL REGULATORY PROTEIN"/>
    <property type="match status" value="1"/>
</dbReference>
<dbReference type="InterPro" id="IPR004096">
    <property type="entry name" value="V4R"/>
</dbReference>
<dbReference type="PROSITE" id="PS50045">
    <property type="entry name" value="SIGMA54_INTERACT_4"/>
    <property type="match status" value="1"/>
</dbReference>
<dbReference type="STRING" id="511.UZ73_17825"/>
<dbReference type="Proteomes" id="UP000245216">
    <property type="component" value="Unassembled WGS sequence"/>
</dbReference>
<dbReference type="InterPro" id="IPR002197">
    <property type="entry name" value="HTH_Fis"/>
</dbReference>
<dbReference type="Pfam" id="PF06505">
    <property type="entry name" value="XylR_N"/>
    <property type="match status" value="1"/>
</dbReference>
<dbReference type="Pfam" id="PF00158">
    <property type="entry name" value="Sigma54_activat"/>
    <property type="match status" value="1"/>
</dbReference>
<dbReference type="InterPro" id="IPR025662">
    <property type="entry name" value="Sigma_54_int_dom_ATP-bd_1"/>
</dbReference>
<evidence type="ECO:0000256" key="3">
    <source>
        <dbReference type="ARBA" id="ARBA00023015"/>
    </source>
</evidence>
<dbReference type="RefSeq" id="WP_086069689.1">
    <property type="nucleotide sequence ID" value="NZ_CP048039.1"/>
</dbReference>
<keyword evidence="2" id="KW-0067">ATP-binding</keyword>
<dbReference type="PROSITE" id="PS00675">
    <property type="entry name" value="SIGMA54_INTERACT_1"/>
    <property type="match status" value="1"/>
</dbReference>
<dbReference type="InterPro" id="IPR058031">
    <property type="entry name" value="AAA_lid_NorR"/>
</dbReference>